<dbReference type="InterPro" id="IPR000276">
    <property type="entry name" value="GPCR_Rhodpsn"/>
</dbReference>
<evidence type="ECO:0000256" key="3">
    <source>
        <dbReference type="ARBA" id="ARBA00022692"/>
    </source>
</evidence>
<sequence length="883" mass="100725">MQAQSAPVCDAFKTVKIHLSGLGDENSPARDQRLSESSETDRRSPKSPRTRGTEARKARKAERFREIRGQRSPFTPISLKFSFSKMADNATSQESLYGDYEDYPDFDDNSGLRDSMHLLSMVLYSVAFLLGVIGNGLVIFVTGFRMKRTVNTVWFLNLALADFVFTFFLPLSVAYMALGFHWPFGKALCKLNTTVAFLNMFASVFLLTVISMDRCVSVACPVWAQNYRTPRLASMVALGIWLAAMALSSPYFFFRDTGSSSSEENTTHCYNNFALSDDLDSEEVAKLGEDRHRAMVMTRFVVGFLVPFTIILFCYGIITAKLKGSRLTRSGRPFKIMVAVVLAFFICWFPYHVFSFLEMSVTTVTPWLQTVLVVGVPLASGLAYVNSCLNPFLYVFVGHDFREKLRTSVLAAFENAFSETSAQEPLVESKGIVSQRHILLFISTYPPTSAFFFAFREFSLCWRQQRHKRFFFSLREFSLCWRQQRHKRFFFSLRHRAAAIDIQRGEDRLRAEGQDKGEDGSKEDSQSRRMESTTALTNLPINNSYADPSDLHYEYEYDEEAYMFGKTLQKRLNIVAMIIYSLAFLLGVIGNGLVIFITGFRMKRTVNTVWFLNLAIADFAFTFFLPLSIIYLALDFHWPFGLAICKLNSTLAFLNLYASVYLLTVISIDRFVSVFWPVWAQNHRTPRLASFMAFGVWILALVLCSPNLYFRDTAQHHNDPKKTNCYSKYGSPQQHNAMIASRFIFGFFIPFNIIIICYGAIVLKLRRNQLTESNKPFKVITAVIVAFFVCWLPYHIFSFIELKAREDVDLVLVLIIAVPLTSSLAFVNSCLNPILYAFMGHDFKERLRYSLFSAFESAFAEDSSQSLVTNKTRSSVELDSQVV</sequence>
<keyword evidence="7" id="KW-1015">Disulfide bond</keyword>
<keyword evidence="4 14" id="KW-1133">Transmembrane helix</keyword>
<feature type="transmembrane region" description="Helical" evidence="14">
    <location>
        <begin position="121"/>
        <end position="141"/>
    </location>
</feature>
<evidence type="ECO:0000256" key="10">
    <source>
        <dbReference type="ARBA" id="ARBA00023224"/>
    </source>
</evidence>
<comment type="subcellular location">
    <subcellularLocation>
        <location evidence="1">Cell membrane</location>
        <topology evidence="1">Multi-pass membrane protein</topology>
    </subcellularLocation>
</comment>
<dbReference type="SMART" id="SM01381">
    <property type="entry name" value="7TM_GPCR_Srsx"/>
    <property type="match status" value="1"/>
</dbReference>
<dbReference type="GO" id="GO:0007200">
    <property type="term" value="P:phospholipase C-activating G protein-coupled receptor signaling pathway"/>
    <property type="evidence" value="ECO:0007669"/>
    <property type="project" value="TreeGrafter"/>
</dbReference>
<evidence type="ECO:0000313" key="16">
    <source>
        <dbReference type="EMBL" id="CAI5781176.1"/>
    </source>
</evidence>
<feature type="domain" description="G-protein coupled receptors family 1 profile" evidence="15">
    <location>
        <begin position="590"/>
        <end position="836"/>
    </location>
</feature>
<feature type="transmembrane region" description="Helical" evidence="14">
    <location>
        <begin position="609"/>
        <end position="634"/>
    </location>
</feature>
<gene>
    <name evidence="16" type="ORF">PODLI_1B004958</name>
</gene>
<evidence type="ECO:0000256" key="6">
    <source>
        <dbReference type="ARBA" id="ARBA00023136"/>
    </source>
</evidence>
<feature type="transmembrane region" description="Helical" evidence="14">
    <location>
        <begin position="371"/>
        <end position="397"/>
    </location>
</feature>
<feature type="transmembrane region" description="Helical" evidence="14">
    <location>
        <begin position="743"/>
        <end position="765"/>
    </location>
</feature>
<dbReference type="GO" id="GO:0004982">
    <property type="term" value="F:N-formyl peptide receptor activity"/>
    <property type="evidence" value="ECO:0007669"/>
    <property type="project" value="TreeGrafter"/>
</dbReference>
<keyword evidence="17" id="KW-1185">Reference proteome</keyword>
<dbReference type="Gene3D" id="1.20.1070.10">
    <property type="entry name" value="Rhodopsin 7-helix transmembrane proteins"/>
    <property type="match status" value="2"/>
</dbReference>
<dbReference type="GO" id="GO:0007204">
    <property type="term" value="P:positive regulation of cytosolic calcium ion concentration"/>
    <property type="evidence" value="ECO:0007669"/>
    <property type="project" value="TreeGrafter"/>
</dbReference>
<evidence type="ECO:0000256" key="12">
    <source>
        <dbReference type="RuleBase" id="RU000688"/>
    </source>
</evidence>
<feature type="transmembrane region" description="Helical" evidence="14">
    <location>
        <begin position="654"/>
        <end position="676"/>
    </location>
</feature>
<evidence type="ECO:0000256" key="8">
    <source>
        <dbReference type="ARBA" id="ARBA00023170"/>
    </source>
</evidence>
<evidence type="ECO:0000256" key="5">
    <source>
        <dbReference type="ARBA" id="ARBA00023040"/>
    </source>
</evidence>
<protein>
    <submittedName>
        <fullName evidence="16">Chemokine-like receptor 1</fullName>
    </submittedName>
</protein>
<evidence type="ECO:0000256" key="2">
    <source>
        <dbReference type="ARBA" id="ARBA00022475"/>
    </source>
</evidence>
<dbReference type="Pfam" id="PF00001">
    <property type="entry name" value="7tm_1"/>
    <property type="match status" value="2"/>
</dbReference>
<feature type="transmembrane region" description="Helical" evidence="14">
    <location>
        <begin position="688"/>
        <end position="710"/>
    </location>
</feature>
<dbReference type="GO" id="GO:0005886">
    <property type="term" value="C:plasma membrane"/>
    <property type="evidence" value="ECO:0007669"/>
    <property type="project" value="UniProtKB-SubCell"/>
</dbReference>
<organism evidence="16 17">
    <name type="scientific">Podarcis lilfordi</name>
    <name type="common">Lilford's wall lizard</name>
    <dbReference type="NCBI Taxonomy" id="74358"/>
    <lineage>
        <taxon>Eukaryota</taxon>
        <taxon>Metazoa</taxon>
        <taxon>Chordata</taxon>
        <taxon>Craniata</taxon>
        <taxon>Vertebrata</taxon>
        <taxon>Euteleostomi</taxon>
        <taxon>Lepidosauria</taxon>
        <taxon>Squamata</taxon>
        <taxon>Bifurcata</taxon>
        <taxon>Unidentata</taxon>
        <taxon>Episquamata</taxon>
        <taxon>Laterata</taxon>
        <taxon>Lacertibaenia</taxon>
        <taxon>Lacertidae</taxon>
        <taxon>Podarcis</taxon>
    </lineage>
</organism>
<dbReference type="CDD" id="cd15116">
    <property type="entry name" value="7tmA_CMKLR1"/>
    <property type="match status" value="1"/>
</dbReference>
<dbReference type="InterPro" id="IPR000826">
    <property type="entry name" value="Formyl_rcpt-rel"/>
</dbReference>
<feature type="transmembrane region" description="Helical" evidence="14">
    <location>
        <begin position="195"/>
        <end position="212"/>
    </location>
</feature>
<keyword evidence="3 12" id="KW-0812">Transmembrane</keyword>
<dbReference type="PROSITE" id="PS00237">
    <property type="entry name" value="G_PROTEIN_RECEP_F1_1"/>
    <property type="match status" value="2"/>
</dbReference>
<evidence type="ECO:0000256" key="11">
    <source>
        <dbReference type="ARBA" id="ARBA00025736"/>
    </source>
</evidence>
<dbReference type="InterPro" id="IPR017452">
    <property type="entry name" value="GPCR_Rhodpsn_7TM"/>
</dbReference>
<dbReference type="GO" id="GO:0006954">
    <property type="term" value="P:inflammatory response"/>
    <property type="evidence" value="ECO:0007669"/>
    <property type="project" value="TreeGrafter"/>
</dbReference>
<feature type="transmembrane region" description="Helical" evidence="14">
    <location>
        <begin position="232"/>
        <end position="254"/>
    </location>
</feature>
<keyword evidence="2" id="KW-1003">Cell membrane</keyword>
<comment type="similarity">
    <text evidence="12">Belongs to the G-protein coupled receptor 1 family.</text>
</comment>
<keyword evidence="10 12" id="KW-0807">Transducer</keyword>
<dbReference type="PRINTS" id="PR00237">
    <property type="entry name" value="GPCRRHODOPSN"/>
</dbReference>
<reference evidence="16" key="1">
    <citation type="submission" date="2022-12" db="EMBL/GenBank/DDBJ databases">
        <authorList>
            <person name="Alioto T."/>
            <person name="Alioto T."/>
            <person name="Gomez Garrido J."/>
        </authorList>
    </citation>
    <scope>NUCLEOTIDE SEQUENCE</scope>
</reference>
<dbReference type="PANTHER" id="PTHR24225:SF0">
    <property type="entry name" value="N-FORMYL PEPTIDE RECEPTOR 2"/>
    <property type="match status" value="1"/>
</dbReference>
<keyword evidence="8 12" id="KW-0675">Receptor</keyword>
<proteinExistence type="inferred from homology"/>
<feature type="transmembrane region" description="Helical" evidence="14">
    <location>
        <begin position="438"/>
        <end position="455"/>
    </location>
</feature>
<dbReference type="GO" id="GO:0004875">
    <property type="term" value="F:complement receptor activity"/>
    <property type="evidence" value="ECO:0007669"/>
    <property type="project" value="TreeGrafter"/>
</dbReference>
<evidence type="ECO:0000256" key="4">
    <source>
        <dbReference type="ARBA" id="ARBA00022989"/>
    </source>
</evidence>
<keyword evidence="5 12" id="KW-0297">G-protein coupled receptor</keyword>
<feature type="region of interest" description="Disordered" evidence="13">
    <location>
        <begin position="509"/>
        <end position="529"/>
    </location>
</feature>
<dbReference type="Proteomes" id="UP001178461">
    <property type="component" value="Chromosome 8"/>
</dbReference>
<feature type="region of interest" description="Disordered" evidence="13">
    <location>
        <begin position="20"/>
        <end position="65"/>
    </location>
</feature>
<feature type="compositionally biased region" description="Basic and acidic residues" evidence="13">
    <location>
        <begin position="27"/>
        <end position="44"/>
    </location>
</feature>
<feature type="transmembrane region" description="Helical" evidence="14">
    <location>
        <begin position="300"/>
        <end position="322"/>
    </location>
</feature>
<evidence type="ECO:0000256" key="9">
    <source>
        <dbReference type="ARBA" id="ARBA00023180"/>
    </source>
</evidence>
<dbReference type="SUPFAM" id="SSF81321">
    <property type="entry name" value="Family A G protein-coupled receptor-like"/>
    <property type="match status" value="2"/>
</dbReference>
<feature type="transmembrane region" description="Helical" evidence="14">
    <location>
        <begin position="153"/>
        <end position="175"/>
    </location>
</feature>
<evidence type="ECO:0000256" key="1">
    <source>
        <dbReference type="ARBA" id="ARBA00004651"/>
    </source>
</evidence>
<comment type="similarity">
    <text evidence="11">Belongs to the chemokine-like receptor (CMKLR) family.</text>
</comment>
<dbReference type="PROSITE" id="PS50262">
    <property type="entry name" value="G_PROTEIN_RECEP_F1_2"/>
    <property type="match status" value="2"/>
</dbReference>
<feature type="transmembrane region" description="Helical" evidence="14">
    <location>
        <begin position="334"/>
        <end position="351"/>
    </location>
</feature>
<evidence type="ECO:0000259" key="15">
    <source>
        <dbReference type="PROSITE" id="PS50262"/>
    </source>
</evidence>
<feature type="transmembrane region" description="Helical" evidence="14">
    <location>
        <begin position="777"/>
        <end position="800"/>
    </location>
</feature>
<dbReference type="PRINTS" id="PR00526">
    <property type="entry name" value="FMETLEUPHER"/>
</dbReference>
<keyword evidence="9" id="KW-0325">Glycoprotein</keyword>
<feature type="compositionally biased region" description="Basic and acidic residues" evidence="13">
    <location>
        <begin position="51"/>
        <end position="65"/>
    </location>
</feature>
<evidence type="ECO:0000256" key="13">
    <source>
        <dbReference type="SAM" id="MobiDB-lite"/>
    </source>
</evidence>
<feature type="transmembrane region" description="Helical" evidence="14">
    <location>
        <begin position="812"/>
        <end position="838"/>
    </location>
</feature>
<name>A0AA35KMY4_9SAUR</name>
<feature type="transmembrane region" description="Helical" evidence="14">
    <location>
        <begin position="574"/>
        <end position="597"/>
    </location>
</feature>
<dbReference type="FunFam" id="1.20.1070.10:FF:000034">
    <property type="entry name" value="G-protein coupled receptor 1"/>
    <property type="match status" value="2"/>
</dbReference>
<accession>A0AA35KMY4</accession>
<feature type="domain" description="G-protein coupled receptors family 1 profile" evidence="15">
    <location>
        <begin position="134"/>
        <end position="394"/>
    </location>
</feature>
<evidence type="ECO:0000256" key="14">
    <source>
        <dbReference type="SAM" id="Phobius"/>
    </source>
</evidence>
<evidence type="ECO:0000313" key="17">
    <source>
        <dbReference type="Proteomes" id="UP001178461"/>
    </source>
</evidence>
<evidence type="ECO:0000256" key="7">
    <source>
        <dbReference type="ARBA" id="ARBA00023157"/>
    </source>
</evidence>
<dbReference type="AlphaFoldDB" id="A0AA35KMY4"/>
<keyword evidence="6 14" id="KW-0472">Membrane</keyword>
<dbReference type="EMBL" id="OX395133">
    <property type="protein sequence ID" value="CAI5781176.1"/>
    <property type="molecule type" value="Genomic_DNA"/>
</dbReference>
<dbReference type="PANTHER" id="PTHR24225">
    <property type="entry name" value="CHEMOTACTIC RECEPTOR"/>
    <property type="match status" value="1"/>
</dbReference>